<feature type="region of interest" description="Disordered" evidence="1">
    <location>
        <begin position="246"/>
        <end position="276"/>
    </location>
</feature>
<keyword evidence="6" id="KW-1185">Reference proteome</keyword>
<dbReference type="AlphaFoldDB" id="A0A817NKA4"/>
<evidence type="ECO:0000313" key="5">
    <source>
        <dbReference type="Proteomes" id="UP000663825"/>
    </source>
</evidence>
<evidence type="ECO:0000313" key="4">
    <source>
        <dbReference type="EMBL" id="CAF4321834.1"/>
    </source>
</evidence>
<dbReference type="Proteomes" id="UP000663873">
    <property type="component" value="Unassembled WGS sequence"/>
</dbReference>
<dbReference type="Proteomes" id="UP000663825">
    <property type="component" value="Unassembled WGS sequence"/>
</dbReference>
<keyword evidence="2" id="KW-1133">Transmembrane helix</keyword>
<sequence>MTSELTTNQTPVAGSSTGETAVSQAVASATSTFQPSSNTMASVTSVETSVSIQSSLVNTNGVTTVLSSAATNSMASSTVNSVASSTQSSPYSAASNSNTMGSSEGTDSTSNYSITSYAPATSASVVSTASPTPLVTNITATYSYNIVSNSNLTIGLVNNINVTQSVQNMVITSFNLSNFNITVTVTRVEIQQRARATSQVYQMLVDILFTSANNACQSSCIRQSVQLPTVNISLPDSTGQLVPAAPNGLPTEVPSTETPTTTTTTTATVTPQKGGSSPGIPAQLGMGLGISLIGILLIAEIIFLYRKYGLSNTQRQRQYAMTDYS</sequence>
<feature type="transmembrane region" description="Helical" evidence="2">
    <location>
        <begin position="284"/>
        <end position="305"/>
    </location>
</feature>
<feature type="compositionally biased region" description="Low complexity" evidence="1">
    <location>
        <begin position="85"/>
        <end position="97"/>
    </location>
</feature>
<feature type="region of interest" description="Disordered" evidence="1">
    <location>
        <begin position="85"/>
        <end position="109"/>
    </location>
</feature>
<gene>
    <name evidence="3" type="ORF">TIS948_LOCUS7500</name>
    <name evidence="4" type="ORF">UJA718_LOCUS13921</name>
</gene>
<organism evidence="3 5">
    <name type="scientific">Rotaria socialis</name>
    <dbReference type="NCBI Taxonomy" id="392032"/>
    <lineage>
        <taxon>Eukaryota</taxon>
        <taxon>Metazoa</taxon>
        <taxon>Spiralia</taxon>
        <taxon>Gnathifera</taxon>
        <taxon>Rotifera</taxon>
        <taxon>Eurotatoria</taxon>
        <taxon>Bdelloidea</taxon>
        <taxon>Philodinida</taxon>
        <taxon>Philodinidae</taxon>
        <taxon>Rotaria</taxon>
    </lineage>
</organism>
<feature type="compositionally biased region" description="Low complexity" evidence="1">
    <location>
        <begin position="250"/>
        <end position="271"/>
    </location>
</feature>
<evidence type="ECO:0000313" key="6">
    <source>
        <dbReference type="Proteomes" id="UP000663873"/>
    </source>
</evidence>
<accession>A0A817NKA4</accession>
<evidence type="ECO:0000256" key="2">
    <source>
        <dbReference type="SAM" id="Phobius"/>
    </source>
</evidence>
<keyword evidence="2" id="KW-0812">Transmembrane</keyword>
<dbReference type="EMBL" id="CAJNXB010000892">
    <property type="protein sequence ID" value="CAF3111635.1"/>
    <property type="molecule type" value="Genomic_DNA"/>
</dbReference>
<dbReference type="OrthoDB" id="10067151at2759"/>
<proteinExistence type="predicted"/>
<reference evidence="3" key="1">
    <citation type="submission" date="2021-02" db="EMBL/GenBank/DDBJ databases">
        <authorList>
            <person name="Nowell W R."/>
        </authorList>
    </citation>
    <scope>NUCLEOTIDE SEQUENCE</scope>
</reference>
<dbReference type="EMBL" id="CAJOBP010001923">
    <property type="protein sequence ID" value="CAF4321834.1"/>
    <property type="molecule type" value="Genomic_DNA"/>
</dbReference>
<name>A0A817NKA4_9BILA</name>
<evidence type="ECO:0000256" key="1">
    <source>
        <dbReference type="SAM" id="MobiDB-lite"/>
    </source>
</evidence>
<evidence type="ECO:0000313" key="3">
    <source>
        <dbReference type="EMBL" id="CAF3111635.1"/>
    </source>
</evidence>
<feature type="compositionally biased region" description="Polar residues" evidence="1">
    <location>
        <begin position="98"/>
        <end position="109"/>
    </location>
</feature>
<comment type="caution">
    <text evidence="3">The sequence shown here is derived from an EMBL/GenBank/DDBJ whole genome shotgun (WGS) entry which is preliminary data.</text>
</comment>
<protein>
    <submittedName>
        <fullName evidence="3">Uncharacterized protein</fullName>
    </submittedName>
</protein>
<keyword evidence="2" id="KW-0472">Membrane</keyword>